<evidence type="ECO:0000313" key="1">
    <source>
        <dbReference type="EMBL" id="QIB39296.1"/>
    </source>
</evidence>
<dbReference type="EMBL" id="CP048632">
    <property type="protein sequence ID" value="QIB39296.1"/>
    <property type="molecule type" value="Genomic_DNA"/>
</dbReference>
<gene>
    <name evidence="1" type="ORF">G3A56_15885</name>
</gene>
<name>A0A7L5BKP1_9HYPH</name>
<dbReference type="RefSeq" id="WP_164056511.1">
    <property type="nucleotide sequence ID" value="NZ_CP048632.1"/>
</dbReference>
<proteinExistence type="predicted"/>
<dbReference type="KEGG" id="roy:G3A56_15885"/>
<sequence>MVLDDMVEKACRANIHPDSDPSDTERRKMRAALEAALSAAEPVARQYRAGSTEGKTGWRMVGDEHYAGWEAMKKRFPDSVTLQYRDLYDAPPAPSVAVKALEWSPWPENDQTKNGQSGRRIMRRADGAGVTYSLERVEPQSEWFYIPPGQVAGDWYVMEFWNEVAGPFKTDLEALEWCRQDHETRIRSALSAQVQDVAGWQDISTLEPKDGMIVMGWGEYRERDGFSPAFMRWYDSVGGWNVNAMPFYPTHWMPLPAAPAKQEG</sequence>
<accession>A0A7L5BKP1</accession>
<protein>
    <submittedName>
        <fullName evidence="1">DUF551 domain-containing protein</fullName>
    </submittedName>
</protein>
<organism evidence="1 2">
    <name type="scientific">Rhizobium oryzihabitans</name>
    <dbReference type="NCBI Taxonomy" id="2267833"/>
    <lineage>
        <taxon>Bacteria</taxon>
        <taxon>Pseudomonadati</taxon>
        <taxon>Pseudomonadota</taxon>
        <taxon>Alphaproteobacteria</taxon>
        <taxon>Hyphomicrobiales</taxon>
        <taxon>Rhizobiaceae</taxon>
        <taxon>Rhizobium/Agrobacterium group</taxon>
        <taxon>Rhizobium</taxon>
    </lineage>
</organism>
<evidence type="ECO:0000313" key="2">
    <source>
        <dbReference type="Proteomes" id="UP000464865"/>
    </source>
</evidence>
<dbReference type="AlphaFoldDB" id="A0A7L5BKP1"/>
<keyword evidence="2" id="KW-1185">Reference proteome</keyword>
<dbReference type="Proteomes" id="UP000464865">
    <property type="component" value="Chromosome M15-11"/>
</dbReference>
<reference evidence="1 2" key="1">
    <citation type="submission" date="2020-02" db="EMBL/GenBank/DDBJ databases">
        <title>Plant-Promoting Endophytic Bacterium Rhizobium oryzihabitans sp. nov., Isolated from the Root of Rice.</title>
        <authorList>
            <person name="zhao J."/>
            <person name="Zhang G."/>
        </authorList>
    </citation>
    <scope>NUCLEOTIDE SEQUENCE [LARGE SCALE GENOMIC DNA]</scope>
    <source>
        <strain evidence="1 2">M15</strain>
    </source>
</reference>